<dbReference type="PANTHER" id="PTHR43861">
    <property type="entry name" value="TRANS-ACONITATE 2-METHYLTRANSFERASE-RELATED"/>
    <property type="match status" value="1"/>
</dbReference>
<proteinExistence type="predicted"/>
<protein>
    <recommendedName>
        <fullName evidence="1">Methyltransferase type 12 domain-containing protein</fullName>
    </recommendedName>
</protein>
<dbReference type="PANTHER" id="PTHR43861:SF1">
    <property type="entry name" value="TRANS-ACONITATE 2-METHYLTRANSFERASE"/>
    <property type="match status" value="1"/>
</dbReference>
<dbReference type="InterPro" id="IPR029063">
    <property type="entry name" value="SAM-dependent_MTases_sf"/>
</dbReference>
<comment type="caution">
    <text evidence="2">The sequence shown here is derived from an EMBL/GenBank/DDBJ whole genome shotgun (WGS) entry which is preliminary data.</text>
</comment>
<feature type="domain" description="Methyltransferase type 12" evidence="1">
    <location>
        <begin position="59"/>
        <end position="154"/>
    </location>
</feature>
<dbReference type="EMBL" id="MHIA01000027">
    <property type="protein sequence ID" value="OGY41520.1"/>
    <property type="molecule type" value="Genomic_DNA"/>
</dbReference>
<dbReference type="InterPro" id="IPR013217">
    <property type="entry name" value="Methyltransf_12"/>
</dbReference>
<dbReference type="CDD" id="cd02440">
    <property type="entry name" value="AdoMet_MTases"/>
    <property type="match status" value="1"/>
</dbReference>
<dbReference type="Gene3D" id="3.40.50.150">
    <property type="entry name" value="Vaccinia Virus protein VP39"/>
    <property type="match status" value="1"/>
</dbReference>
<dbReference type="SUPFAM" id="SSF53335">
    <property type="entry name" value="S-adenosyl-L-methionine-dependent methyltransferases"/>
    <property type="match status" value="1"/>
</dbReference>
<dbReference type="AlphaFoldDB" id="A0A1G1XPK4"/>
<name>A0A1G1XPK4_9BACT</name>
<accession>A0A1G1XPK4</accession>
<evidence type="ECO:0000259" key="1">
    <source>
        <dbReference type="Pfam" id="PF08242"/>
    </source>
</evidence>
<sequence>MDPNLSKKIIEANLELHQKEAKYYDLIHPEIFCPSEQRLIGQVLEQALNLLKQDKIQALDVGAGTGNIALKLVNEREIANITALDLSQEMLRELLQKLQGNTKVKIVNSDIDSFLAEDKQSYDLITISSVLHHLPDYFITIEKLQKKLNPQGIILIFHEPTGEKSKILEILTWLDSRLFVNLCLPKQIKEVVKTLDHSYSDYHVYHNFDLSGLRKYFASQPDLKIFYFQRQNVFALRIFRLAARLLSAKNNFILGIQKVK</sequence>
<dbReference type="Pfam" id="PF08242">
    <property type="entry name" value="Methyltransf_12"/>
    <property type="match status" value="1"/>
</dbReference>
<organism evidence="2 3">
    <name type="scientific">Candidatus Buchananbacteria bacterium RBG_13_39_9</name>
    <dbReference type="NCBI Taxonomy" id="1797531"/>
    <lineage>
        <taxon>Bacteria</taxon>
        <taxon>Candidatus Buchananiibacteriota</taxon>
    </lineage>
</organism>
<evidence type="ECO:0000313" key="2">
    <source>
        <dbReference type="EMBL" id="OGY41520.1"/>
    </source>
</evidence>
<gene>
    <name evidence="2" type="ORF">A2Y67_04275</name>
</gene>
<dbReference type="Proteomes" id="UP000176260">
    <property type="component" value="Unassembled WGS sequence"/>
</dbReference>
<reference evidence="2 3" key="1">
    <citation type="journal article" date="2016" name="Nat. Commun.">
        <title>Thousands of microbial genomes shed light on interconnected biogeochemical processes in an aquifer system.</title>
        <authorList>
            <person name="Anantharaman K."/>
            <person name="Brown C.T."/>
            <person name="Hug L.A."/>
            <person name="Sharon I."/>
            <person name="Castelle C.J."/>
            <person name="Probst A.J."/>
            <person name="Thomas B.C."/>
            <person name="Singh A."/>
            <person name="Wilkins M.J."/>
            <person name="Karaoz U."/>
            <person name="Brodie E.L."/>
            <person name="Williams K.H."/>
            <person name="Hubbard S.S."/>
            <person name="Banfield J.F."/>
        </authorList>
    </citation>
    <scope>NUCLEOTIDE SEQUENCE [LARGE SCALE GENOMIC DNA]</scope>
</reference>
<evidence type="ECO:0000313" key="3">
    <source>
        <dbReference type="Proteomes" id="UP000176260"/>
    </source>
</evidence>